<dbReference type="AlphaFoldDB" id="J9FMH8"/>
<dbReference type="EMBL" id="AMCI01008584">
    <property type="protein sequence ID" value="EJW90822.1"/>
    <property type="molecule type" value="Genomic_DNA"/>
</dbReference>
<gene>
    <name evidence="1" type="ORF">EVA_21071</name>
</gene>
<sequence length="51" mass="5989">MPFYHSCNDCAQQIGDKNHLGLYLDGIDTVPIEEMQRKILLELLVEYFYNP</sequence>
<accession>J9FMH8</accession>
<feature type="non-terminal residue" evidence="1">
    <location>
        <position position="51"/>
    </location>
</feature>
<protein>
    <submittedName>
        <fullName evidence="1">Uncharacterized protein</fullName>
    </submittedName>
</protein>
<evidence type="ECO:0000313" key="1">
    <source>
        <dbReference type="EMBL" id="EJW90822.1"/>
    </source>
</evidence>
<reference evidence="1" key="1">
    <citation type="journal article" date="2012" name="PLoS ONE">
        <title>Gene sets for utilization of primary and secondary nutrition supplies in the distal gut of endangered iberian lynx.</title>
        <authorList>
            <person name="Alcaide M."/>
            <person name="Messina E."/>
            <person name="Richter M."/>
            <person name="Bargiela R."/>
            <person name="Peplies J."/>
            <person name="Huws S.A."/>
            <person name="Newbold C.J."/>
            <person name="Golyshin P.N."/>
            <person name="Simon M.A."/>
            <person name="Lopez G."/>
            <person name="Yakimov M.M."/>
            <person name="Ferrer M."/>
        </authorList>
    </citation>
    <scope>NUCLEOTIDE SEQUENCE</scope>
</reference>
<comment type="caution">
    <text evidence="1">The sequence shown here is derived from an EMBL/GenBank/DDBJ whole genome shotgun (WGS) entry which is preliminary data.</text>
</comment>
<name>J9FMH8_9ZZZZ</name>
<organism evidence="1">
    <name type="scientific">gut metagenome</name>
    <dbReference type="NCBI Taxonomy" id="749906"/>
    <lineage>
        <taxon>unclassified sequences</taxon>
        <taxon>metagenomes</taxon>
        <taxon>organismal metagenomes</taxon>
    </lineage>
</organism>
<proteinExistence type="predicted"/>